<evidence type="ECO:0000313" key="6">
    <source>
        <dbReference type="EMBL" id="CAH1266920.1"/>
    </source>
</evidence>
<feature type="domain" description="Protein arginine N-methyltransferase" evidence="5">
    <location>
        <begin position="51"/>
        <end position="184"/>
    </location>
</feature>
<evidence type="ECO:0000256" key="4">
    <source>
        <dbReference type="PROSITE-ProRule" id="PRU01015"/>
    </source>
</evidence>
<dbReference type="Gene3D" id="2.70.160.11">
    <property type="entry name" value="Hnrnp arginine n-methyltransferase1"/>
    <property type="match status" value="3"/>
</dbReference>
<dbReference type="GO" id="GO:0016274">
    <property type="term" value="F:protein-arginine N-methyltransferase activity"/>
    <property type="evidence" value="ECO:0007669"/>
    <property type="project" value="InterPro"/>
</dbReference>
<dbReference type="OrthoDB" id="412876at2759"/>
<dbReference type="GO" id="GO:0042054">
    <property type="term" value="F:histone methyltransferase activity"/>
    <property type="evidence" value="ECO:0007669"/>
    <property type="project" value="TreeGrafter"/>
</dbReference>
<dbReference type="InterPro" id="IPR029063">
    <property type="entry name" value="SAM-dependent_MTases_sf"/>
</dbReference>
<dbReference type="PANTHER" id="PTHR11006">
    <property type="entry name" value="PROTEIN ARGININE N-METHYLTRANSFERASE"/>
    <property type="match status" value="1"/>
</dbReference>
<reference evidence="6" key="1">
    <citation type="submission" date="2022-01" db="EMBL/GenBank/DDBJ databases">
        <authorList>
            <person name="Braso-Vives M."/>
        </authorList>
    </citation>
    <scope>NUCLEOTIDE SEQUENCE</scope>
</reference>
<gene>
    <name evidence="6" type="primary">PRMT7</name>
    <name evidence="6" type="ORF">BLAG_LOCUS20430</name>
</gene>
<evidence type="ECO:0000259" key="5">
    <source>
        <dbReference type="Pfam" id="PF22528"/>
    </source>
</evidence>
<evidence type="ECO:0000256" key="1">
    <source>
        <dbReference type="ARBA" id="ARBA00022603"/>
    </source>
</evidence>
<proteinExistence type="predicted"/>
<keyword evidence="2 4" id="KW-0808">Transferase</keyword>
<dbReference type="SUPFAM" id="SSF53335">
    <property type="entry name" value="S-adenosyl-L-methionine-dependent methyltransferases"/>
    <property type="match status" value="2"/>
</dbReference>
<dbReference type="EMBL" id="OV696691">
    <property type="protein sequence ID" value="CAH1266920.1"/>
    <property type="molecule type" value="Genomic_DNA"/>
</dbReference>
<dbReference type="InterPro" id="IPR055135">
    <property type="entry name" value="PRMT_dom"/>
</dbReference>
<dbReference type="Proteomes" id="UP000838412">
    <property type="component" value="Chromosome 6"/>
</dbReference>
<dbReference type="AlphaFoldDB" id="A0A8K0A0J0"/>
<dbReference type="Gene3D" id="3.40.50.150">
    <property type="entry name" value="Vaccinia Virus protein VP39"/>
    <property type="match status" value="2"/>
</dbReference>
<dbReference type="Pfam" id="PF22528">
    <property type="entry name" value="PRMT_C"/>
    <property type="match status" value="2"/>
</dbReference>
<accession>A0A8K0A0J0</accession>
<dbReference type="PROSITE" id="PS51678">
    <property type="entry name" value="SAM_MT_PRMT"/>
    <property type="match status" value="1"/>
</dbReference>
<evidence type="ECO:0000256" key="2">
    <source>
        <dbReference type="ARBA" id="ARBA00022679"/>
    </source>
</evidence>
<dbReference type="InterPro" id="IPR025799">
    <property type="entry name" value="Arg_MeTrfase"/>
</dbReference>
<dbReference type="PANTHER" id="PTHR11006:SF4">
    <property type="entry name" value="PROTEIN ARGININE N-METHYLTRANSFERASE 7"/>
    <property type="match status" value="1"/>
</dbReference>
<feature type="domain" description="Protein arginine N-methyltransferase" evidence="5">
    <location>
        <begin position="212"/>
        <end position="291"/>
    </location>
</feature>
<keyword evidence="3 4" id="KW-0949">S-adenosyl-L-methionine</keyword>
<organism evidence="6 7">
    <name type="scientific">Branchiostoma lanceolatum</name>
    <name type="common">Common lancelet</name>
    <name type="synonym">Amphioxus lanceolatum</name>
    <dbReference type="NCBI Taxonomy" id="7740"/>
    <lineage>
        <taxon>Eukaryota</taxon>
        <taxon>Metazoa</taxon>
        <taxon>Chordata</taxon>
        <taxon>Cephalochordata</taxon>
        <taxon>Leptocardii</taxon>
        <taxon>Amphioxiformes</taxon>
        <taxon>Branchiostomatidae</taxon>
        <taxon>Branchiostoma</taxon>
    </lineage>
</organism>
<keyword evidence="7" id="KW-1185">Reference proteome</keyword>
<protein>
    <submittedName>
        <fullName evidence="6">PRMT7 protein</fullName>
    </submittedName>
</protein>
<name>A0A8K0A0J0_BRALA</name>
<dbReference type="GO" id="GO:0032259">
    <property type="term" value="P:methylation"/>
    <property type="evidence" value="ECO:0007669"/>
    <property type="project" value="UniProtKB-KW"/>
</dbReference>
<keyword evidence="1 4" id="KW-0489">Methyltransferase</keyword>
<evidence type="ECO:0000313" key="7">
    <source>
        <dbReference type="Proteomes" id="UP000838412"/>
    </source>
</evidence>
<sequence>MVSAKGGDMEERANILVAELLDTELIGEGCLYTYQHALKHLVTPDCIFVPHAATVYAQVVESDFMWNWHRLRDLPLKGANALVPSSDMEACTGAAAVHDIQLSQVKEEQFKPLTEPIKVFRFEFDKKTESLERQVDLSVMVTETGRAQAVLMWWDIEMDPDSSVLLSVAPSWAHPTPHNMQVVLMWWDIEMDPDNSVLLSVAPSWAHPTPHNMQTQVVLMWWDIEMDPDSSVLLSVAPSWAHPTPHNMQWRDHWMQAVYFNNQSIPVEKGQQVALHGRHDEYSLWFQVQQQQGSTNSTGSEVSLERPVCRCGGHMVWSRPRLGMLNDTARWHTYAAALKQVLAPGQTCVSVSDASWLPLMAARLGAQEVGLLCLSVSL</sequence>
<evidence type="ECO:0000256" key="3">
    <source>
        <dbReference type="ARBA" id="ARBA00022691"/>
    </source>
</evidence>